<name>K5E990_RHOBT</name>
<gene>
    <name evidence="1" type="ORF">RBSH_02305</name>
</gene>
<dbReference type="PATRIC" id="fig|993517.3.peg.2494"/>
<proteinExistence type="predicted"/>
<reference evidence="1 2" key="1">
    <citation type="journal article" date="2013" name="Mar. Genomics">
        <title>Expression of sulfatases in Rhodopirellula baltica and the diversity of sulfatases in the genus Rhodopirellula.</title>
        <authorList>
            <person name="Wegner C.E."/>
            <person name="Richter-Heitmann T."/>
            <person name="Klindworth A."/>
            <person name="Klockow C."/>
            <person name="Richter M."/>
            <person name="Achstetter T."/>
            <person name="Glockner F.O."/>
            <person name="Harder J."/>
        </authorList>
    </citation>
    <scope>NUCLEOTIDE SEQUENCE [LARGE SCALE GENOMIC DNA]</scope>
    <source>
        <strain evidence="1 2">SH28</strain>
    </source>
</reference>
<protein>
    <submittedName>
        <fullName evidence="1">Uncharacterized protein</fullName>
    </submittedName>
</protein>
<organism evidence="1 2">
    <name type="scientific">Rhodopirellula baltica SH28</name>
    <dbReference type="NCBI Taxonomy" id="993517"/>
    <lineage>
        <taxon>Bacteria</taxon>
        <taxon>Pseudomonadati</taxon>
        <taxon>Planctomycetota</taxon>
        <taxon>Planctomycetia</taxon>
        <taxon>Pirellulales</taxon>
        <taxon>Pirellulaceae</taxon>
        <taxon>Rhodopirellula</taxon>
    </lineage>
</organism>
<accession>K5E990</accession>
<evidence type="ECO:0000313" key="2">
    <source>
        <dbReference type="Proteomes" id="UP000007993"/>
    </source>
</evidence>
<dbReference type="AlphaFoldDB" id="K5E990"/>
<evidence type="ECO:0000313" key="1">
    <source>
        <dbReference type="EMBL" id="EKK02371.1"/>
    </source>
</evidence>
<dbReference type="EMBL" id="AMCW01000062">
    <property type="protein sequence ID" value="EKK02371.1"/>
    <property type="molecule type" value="Genomic_DNA"/>
</dbReference>
<sequence>MEQSKWTDRAAGQAISRGKLKQFASDFEIGFKLLDLPANFSQVT</sequence>
<dbReference type="Proteomes" id="UP000007993">
    <property type="component" value="Unassembled WGS sequence"/>
</dbReference>
<comment type="caution">
    <text evidence="1">The sequence shown here is derived from an EMBL/GenBank/DDBJ whole genome shotgun (WGS) entry which is preliminary data.</text>
</comment>